<name>A0A143YCC7_9LACT</name>
<dbReference type="PRINTS" id="PR00413">
    <property type="entry name" value="HADHALOGNASE"/>
</dbReference>
<evidence type="ECO:0000313" key="1">
    <source>
        <dbReference type="EMBL" id="CZQ85359.1"/>
    </source>
</evidence>
<dbReference type="NCBIfam" id="TIGR01549">
    <property type="entry name" value="HAD-SF-IA-v1"/>
    <property type="match status" value="1"/>
</dbReference>
<dbReference type="Pfam" id="PF13419">
    <property type="entry name" value="HAD_2"/>
    <property type="match status" value="1"/>
</dbReference>
<keyword evidence="4" id="KW-1185">Reference proteome</keyword>
<dbReference type="RefSeq" id="WP_068621125.1">
    <property type="nucleotide sequence ID" value="NZ_FJNB01000002.1"/>
</dbReference>
<dbReference type="GO" id="GO:0005829">
    <property type="term" value="C:cytosol"/>
    <property type="evidence" value="ECO:0007669"/>
    <property type="project" value="TreeGrafter"/>
</dbReference>
<dbReference type="InterPro" id="IPR050155">
    <property type="entry name" value="HAD-like_hydrolase_sf"/>
</dbReference>
<evidence type="ECO:0000313" key="4">
    <source>
        <dbReference type="Proteomes" id="UP000199280"/>
    </source>
</evidence>
<dbReference type="GO" id="GO:0006281">
    <property type="term" value="P:DNA repair"/>
    <property type="evidence" value="ECO:0007669"/>
    <property type="project" value="TreeGrafter"/>
</dbReference>
<accession>A0A143YCC7</accession>
<evidence type="ECO:0000313" key="3">
    <source>
        <dbReference type="Proteomes" id="UP000076878"/>
    </source>
</evidence>
<reference evidence="2 4" key="2">
    <citation type="submission" date="2016-10" db="EMBL/GenBank/DDBJ databases">
        <authorList>
            <person name="Varghese N."/>
            <person name="Submissions S."/>
        </authorList>
    </citation>
    <scope>NUCLEOTIDE SEQUENCE [LARGE SCALE GENOMIC DNA]</scope>
    <source>
        <strain evidence="2 4">DSM 22150</strain>
    </source>
</reference>
<dbReference type="InterPro" id="IPR023198">
    <property type="entry name" value="PGP-like_dom2"/>
</dbReference>
<dbReference type="AlphaFoldDB" id="A0A143YCC7"/>
<dbReference type="InterPro" id="IPR036412">
    <property type="entry name" value="HAD-like_sf"/>
</dbReference>
<dbReference type="SFLD" id="SFLDG01129">
    <property type="entry name" value="C1.5:_HAD__Beta-PGM__Phosphata"/>
    <property type="match status" value="1"/>
</dbReference>
<dbReference type="Proteomes" id="UP000199280">
    <property type="component" value="Unassembled WGS sequence"/>
</dbReference>
<protein>
    <submittedName>
        <fullName evidence="2">Haloacid dehalogenase superfamily, subfamily IA, variant 1 with third motif having Dx(3-4)D or Dx(3-4)E</fullName>
    </submittedName>
</protein>
<sequence length="220" mass="24554">MGLLLFDFDGTLAETCKISEMATMDTFEQFGYPAPTTEQLRADRGKPHVVKFTGYLAQQELSSAEMDKLMEVFWDNYEKYENMLLESYDLARESLLELKGNGHRLGVISNKATKALLRSLAAVDLLDLMEVIIGLDNMNQHKPDPEAIFTAWEKIPMAKEETVMIGDTIYDMQMGKMAGTKTVGITWGGSSAQTLRAENPDRIANSFVELEIVIASLLDA</sequence>
<dbReference type="InterPro" id="IPR041492">
    <property type="entry name" value="HAD_2"/>
</dbReference>
<proteinExistence type="predicted"/>
<dbReference type="Gene3D" id="3.40.50.1000">
    <property type="entry name" value="HAD superfamily/HAD-like"/>
    <property type="match status" value="1"/>
</dbReference>
<dbReference type="SFLD" id="SFLDS00003">
    <property type="entry name" value="Haloacid_Dehalogenase"/>
    <property type="match status" value="1"/>
</dbReference>
<dbReference type="GO" id="GO:0008967">
    <property type="term" value="F:phosphoglycolate phosphatase activity"/>
    <property type="evidence" value="ECO:0007669"/>
    <property type="project" value="TreeGrafter"/>
</dbReference>
<organism evidence="1 3">
    <name type="scientific">Trichococcus ilyis</name>
    <dbReference type="NCBI Taxonomy" id="640938"/>
    <lineage>
        <taxon>Bacteria</taxon>
        <taxon>Bacillati</taxon>
        <taxon>Bacillota</taxon>
        <taxon>Bacilli</taxon>
        <taxon>Lactobacillales</taxon>
        <taxon>Carnobacteriaceae</taxon>
        <taxon>Trichococcus</taxon>
    </lineage>
</organism>
<dbReference type="InterPro" id="IPR023214">
    <property type="entry name" value="HAD_sf"/>
</dbReference>
<dbReference type="PANTHER" id="PTHR43434:SF26">
    <property type="entry name" value="PYROPHOSPHATASE PPAX"/>
    <property type="match status" value="1"/>
</dbReference>
<dbReference type="Gene3D" id="1.10.150.240">
    <property type="entry name" value="Putative phosphatase, domain 2"/>
    <property type="match status" value="1"/>
</dbReference>
<dbReference type="PANTHER" id="PTHR43434">
    <property type="entry name" value="PHOSPHOGLYCOLATE PHOSPHATASE"/>
    <property type="match status" value="1"/>
</dbReference>
<dbReference type="EMBL" id="FJNB01000002">
    <property type="protein sequence ID" value="CZQ85359.1"/>
    <property type="molecule type" value="Genomic_DNA"/>
</dbReference>
<dbReference type="STRING" id="640938.TR210_452"/>
<dbReference type="SFLD" id="SFLDG01135">
    <property type="entry name" value="C1.5.6:_HAD__Beta-PGM__Phospha"/>
    <property type="match status" value="1"/>
</dbReference>
<dbReference type="OrthoDB" id="9807630at2"/>
<dbReference type="SUPFAM" id="SSF56784">
    <property type="entry name" value="HAD-like"/>
    <property type="match status" value="1"/>
</dbReference>
<dbReference type="Proteomes" id="UP000076878">
    <property type="component" value="Unassembled WGS sequence"/>
</dbReference>
<dbReference type="EMBL" id="FNYT01000018">
    <property type="protein sequence ID" value="SEJ58051.1"/>
    <property type="molecule type" value="Genomic_DNA"/>
</dbReference>
<gene>
    <name evidence="2" type="ORF">SAMN05216375_11820</name>
    <name evidence="1" type="ORF">TR210_452</name>
</gene>
<evidence type="ECO:0000313" key="2">
    <source>
        <dbReference type="EMBL" id="SEJ58051.1"/>
    </source>
</evidence>
<reference evidence="1 3" key="1">
    <citation type="submission" date="2016-02" db="EMBL/GenBank/DDBJ databases">
        <authorList>
            <person name="Wen L."/>
            <person name="He K."/>
            <person name="Yang H."/>
        </authorList>
    </citation>
    <scope>NUCLEOTIDE SEQUENCE [LARGE SCALE GENOMIC DNA]</scope>
    <source>
        <strain evidence="1">Trichococcus_R210</strain>
    </source>
</reference>
<dbReference type="InterPro" id="IPR006439">
    <property type="entry name" value="HAD-SF_hydro_IA"/>
</dbReference>